<evidence type="ECO:0000313" key="1">
    <source>
        <dbReference type="EMBL" id="CAI9913103.1"/>
    </source>
</evidence>
<evidence type="ECO:0000313" key="3">
    <source>
        <dbReference type="Proteomes" id="UP001642409"/>
    </source>
</evidence>
<keyword evidence="3" id="KW-1185">Reference proteome</keyword>
<sequence>MLSSILIYKQLNCNKCTNSILLNSQSYSFCQKVKNINNLKLQQELHVTQKQSNMFLYTTLTQTLEVDVRISNENVNAFALFGFNLNTNVVRDSLVNISLGFEVFHGALVCIKCDVEIYNCSLVFIASGKELSGLVGEAPNSVFLQQSLIQYRLASMLTSGIVNRIDNANANVTIVDCNLTGSNLIESDYSGYIACEIVSQMNITISSFVVCVDSNLSLGNQSANITFNGAVTLSCDVCGGQMVVYGLCGDSLQYAQPHSGMLTCDFPFEFVDGQCQCEYGYLLDGSVCVNVIEAIHNMSSQMLNDQVTQLLQNITTMEQKLQQIDTSFSSNMNMLTNTLNSNNAILEQYILGNYSLVNTEMLDNMQNLETGMTGNIIALNISVQSSINALNNSIASNFNSLDQYIYNNISVIKTCSENCTQQLQQLNNTLQNISYNTSQRILSYINMFSKINTTLNNVTSSHNTSLLNQTVNSLNVVLEQQLDVIDNLKLQLLCINQNYKFLDFCIQNIKCADASLSCNTNSYVSVYDVTSITNQIISSINFSSGHVFSSSTVIKNAFIDVFDGVYSTVQPLFQSQSIFRNIKIQIGTQTVSGGSILTTNSNIIVNQMNIVSRNGSQITIPGPQQLNVLVQQSTISTNITNLLVNLNFVMSNGNITLISSISGLLKISGYQLQGCYLSTNTVAMIGIFASFASLNLSWISIIPDNYYVGNSSSFLLSTIISSNLKINNISIIIGNSINYLEIGSIVSLNSINQYYQFGGVLAVFTFTNIEINSFIQQSFINVKTDYVSRFGFLLGYSTSTNNNISINNVCFQLNMSSSSSQQQYSMVGIFGCYDGDTKLQNMSILIRVYGKNFAHFGPISTHSSLNTQISNVITVMIVSQNGNLSIAVAALISYINCVNFQILNATVLNSNIIAYDYAGGLIGYSYANCKNLTIFNSTVFNSTISATQSMVAGFVTYIQNNVTISNSVLDYSNISAQFYVGGFTSYCLSSNFTIDNSTISFARITGSQLGFVTGYNNGSTYHLINSKSIGTNYIGGAVQGNCAFTNALVPRGC</sequence>
<gene>
    <name evidence="2" type="ORF">HINF_LOCUS72115</name>
    <name evidence="1" type="ORF">HINF_LOCUS748</name>
</gene>
<protein>
    <submittedName>
        <fullName evidence="2">Hypothetical_protein</fullName>
    </submittedName>
</protein>
<accession>A0AA86N599</accession>
<dbReference type="EMBL" id="CATOUU010000018">
    <property type="protein sequence ID" value="CAI9913103.1"/>
    <property type="molecule type" value="Genomic_DNA"/>
</dbReference>
<organism evidence="1">
    <name type="scientific">Hexamita inflata</name>
    <dbReference type="NCBI Taxonomy" id="28002"/>
    <lineage>
        <taxon>Eukaryota</taxon>
        <taxon>Metamonada</taxon>
        <taxon>Diplomonadida</taxon>
        <taxon>Hexamitidae</taxon>
        <taxon>Hexamitinae</taxon>
        <taxon>Hexamita</taxon>
    </lineage>
</organism>
<reference evidence="1" key="1">
    <citation type="submission" date="2023-06" db="EMBL/GenBank/DDBJ databases">
        <authorList>
            <person name="Kurt Z."/>
        </authorList>
    </citation>
    <scope>NUCLEOTIDE SEQUENCE</scope>
</reference>
<reference evidence="2 3" key="2">
    <citation type="submission" date="2024-07" db="EMBL/GenBank/DDBJ databases">
        <authorList>
            <person name="Akdeniz Z."/>
        </authorList>
    </citation>
    <scope>NUCLEOTIDE SEQUENCE [LARGE SCALE GENOMIC DNA]</scope>
</reference>
<proteinExistence type="predicted"/>
<evidence type="ECO:0000313" key="2">
    <source>
        <dbReference type="EMBL" id="CAL6103374.1"/>
    </source>
</evidence>
<dbReference type="Gene3D" id="2.160.20.110">
    <property type="match status" value="1"/>
</dbReference>
<comment type="caution">
    <text evidence="1">The sequence shown here is derived from an EMBL/GenBank/DDBJ whole genome shotgun (WGS) entry which is preliminary data.</text>
</comment>
<dbReference type="Proteomes" id="UP001642409">
    <property type="component" value="Unassembled WGS sequence"/>
</dbReference>
<dbReference type="EMBL" id="CAXDID020000565">
    <property type="protein sequence ID" value="CAL6103374.1"/>
    <property type="molecule type" value="Genomic_DNA"/>
</dbReference>
<dbReference type="AlphaFoldDB" id="A0AA86N599"/>
<name>A0AA86N599_9EUKA</name>